<dbReference type="InterPro" id="IPR000644">
    <property type="entry name" value="CBS_dom"/>
</dbReference>
<evidence type="ECO:0000259" key="5">
    <source>
        <dbReference type="PROSITE" id="PS51371"/>
    </source>
</evidence>
<proteinExistence type="predicted"/>
<sequence>MTTLGLENGSDLLGASTLGFRGAAALVALTSVIGIILAFAATRAARAARAAEAEAEETIESGRARTVVDLMKSDVYALSTEQNVLEALQMFTERGISGAPVRHPNGSLAGFLSDGDVMRYLSAEHPSSTNIYSFAIGESDDLEDALADLVSLPVMRLATREVVTVDANASIADAVAVLSDKHLKKVPVVRGENGPVIGIVSRSAVNRLAISSYLASREGQVQPADDETSTAEREPQFV</sequence>
<dbReference type="PANTHER" id="PTHR43080:SF2">
    <property type="entry name" value="CBS DOMAIN-CONTAINING PROTEIN"/>
    <property type="match status" value="1"/>
</dbReference>
<dbReference type="PROSITE" id="PS51371">
    <property type="entry name" value="CBS"/>
    <property type="match status" value="2"/>
</dbReference>
<dbReference type="SMART" id="SM00116">
    <property type="entry name" value="CBS"/>
    <property type="match status" value="2"/>
</dbReference>
<keyword evidence="1 2" id="KW-0129">CBS domain</keyword>
<dbReference type="RefSeq" id="WP_139927292.1">
    <property type="nucleotide sequence ID" value="NZ_CP040915.1"/>
</dbReference>
<dbReference type="KEGG" id="gyu:FE374_03670"/>
<gene>
    <name evidence="6" type="ORF">FE374_03670</name>
</gene>
<dbReference type="InterPro" id="IPR051257">
    <property type="entry name" value="Diverse_CBS-Domain"/>
</dbReference>
<feature type="domain" description="CBS" evidence="5">
    <location>
        <begin position="158"/>
        <end position="216"/>
    </location>
</feature>
<reference evidence="6 7" key="1">
    <citation type="submission" date="2019-05" db="EMBL/GenBank/DDBJ databases">
        <title>Georgenia *** sp. nov., and Georgenia *** sp. nov., isolated from the intestinal contents of plateau pika (Ochotona curzoniae) in the Qinghai-Tibet plateau of China.</title>
        <authorList>
            <person name="Tian Z."/>
        </authorList>
    </citation>
    <scope>NUCLEOTIDE SEQUENCE [LARGE SCALE GENOMIC DNA]</scope>
    <source>
        <strain evidence="6 7">Z443</strain>
    </source>
</reference>
<keyword evidence="4" id="KW-0812">Transmembrane</keyword>
<feature type="region of interest" description="Disordered" evidence="3">
    <location>
        <begin position="217"/>
        <end position="238"/>
    </location>
</feature>
<dbReference type="EMBL" id="CP040915">
    <property type="protein sequence ID" value="QDC23850.1"/>
    <property type="molecule type" value="Genomic_DNA"/>
</dbReference>
<keyword evidence="4" id="KW-0472">Membrane</keyword>
<name>A0A5B8C1D7_9MICO</name>
<evidence type="ECO:0000313" key="7">
    <source>
        <dbReference type="Proteomes" id="UP000314616"/>
    </source>
</evidence>
<evidence type="ECO:0000313" key="6">
    <source>
        <dbReference type="EMBL" id="QDC23850.1"/>
    </source>
</evidence>
<accession>A0A5B8C1D7</accession>
<feature type="transmembrane region" description="Helical" evidence="4">
    <location>
        <begin position="20"/>
        <end position="41"/>
    </location>
</feature>
<dbReference type="Gene3D" id="3.10.580.10">
    <property type="entry name" value="CBS-domain"/>
    <property type="match status" value="1"/>
</dbReference>
<feature type="domain" description="CBS" evidence="5">
    <location>
        <begin position="71"/>
        <end position="127"/>
    </location>
</feature>
<dbReference type="OrthoDB" id="9812221at2"/>
<dbReference type="Pfam" id="PF00571">
    <property type="entry name" value="CBS"/>
    <property type="match status" value="2"/>
</dbReference>
<dbReference type="Proteomes" id="UP000314616">
    <property type="component" value="Chromosome"/>
</dbReference>
<evidence type="ECO:0000256" key="1">
    <source>
        <dbReference type="ARBA" id="ARBA00023122"/>
    </source>
</evidence>
<evidence type="ECO:0000256" key="2">
    <source>
        <dbReference type="PROSITE-ProRule" id="PRU00703"/>
    </source>
</evidence>
<dbReference type="SUPFAM" id="SSF54631">
    <property type="entry name" value="CBS-domain pair"/>
    <property type="match status" value="1"/>
</dbReference>
<evidence type="ECO:0000256" key="4">
    <source>
        <dbReference type="SAM" id="Phobius"/>
    </source>
</evidence>
<protein>
    <submittedName>
        <fullName evidence="6">CBS domain-containing protein</fullName>
    </submittedName>
</protein>
<evidence type="ECO:0000256" key="3">
    <source>
        <dbReference type="SAM" id="MobiDB-lite"/>
    </source>
</evidence>
<dbReference type="PANTHER" id="PTHR43080">
    <property type="entry name" value="CBS DOMAIN-CONTAINING PROTEIN CBSX3, MITOCHONDRIAL"/>
    <property type="match status" value="1"/>
</dbReference>
<organism evidence="6 7">
    <name type="scientific">Georgenia yuyongxinii</name>
    <dbReference type="NCBI Taxonomy" id="2589797"/>
    <lineage>
        <taxon>Bacteria</taxon>
        <taxon>Bacillati</taxon>
        <taxon>Actinomycetota</taxon>
        <taxon>Actinomycetes</taxon>
        <taxon>Micrococcales</taxon>
        <taxon>Bogoriellaceae</taxon>
        <taxon>Georgenia</taxon>
    </lineage>
</organism>
<dbReference type="InterPro" id="IPR046342">
    <property type="entry name" value="CBS_dom_sf"/>
</dbReference>
<dbReference type="AlphaFoldDB" id="A0A5B8C1D7"/>
<keyword evidence="4" id="KW-1133">Transmembrane helix</keyword>